<evidence type="ECO:0000256" key="1">
    <source>
        <dbReference type="SAM" id="SignalP"/>
    </source>
</evidence>
<keyword evidence="1" id="KW-0732">Signal</keyword>
<dbReference type="Proteomes" id="UP001202887">
    <property type="component" value="Unassembled WGS sequence"/>
</dbReference>
<dbReference type="EMBL" id="JAIBCX010000003">
    <property type="protein sequence ID" value="MCJ8352724.1"/>
    <property type="molecule type" value="Genomic_DNA"/>
</dbReference>
<reference evidence="2" key="1">
    <citation type="journal article" date="2021" name="Polymers (Basel)">
        <title>Highly Stretchable Bacterial Cellulose Produced by Komagataeibacter hansenii SI1.</title>
        <authorList>
            <person name="Cielecka I."/>
            <person name="Ryngajllo M."/>
            <person name="Maniukiewicz W."/>
            <person name="Bielecki S."/>
        </authorList>
    </citation>
    <scope>NUCLEOTIDE SEQUENCE</scope>
    <source>
        <strain evidence="2">SI1</strain>
    </source>
</reference>
<proteinExistence type="predicted"/>
<reference evidence="2" key="2">
    <citation type="submission" date="2022-03" db="EMBL/GenBank/DDBJ databases">
        <authorList>
            <person name="Ryngajllo M."/>
            <person name="Jacek P."/>
            <person name="Kubiak K."/>
        </authorList>
    </citation>
    <scope>NUCLEOTIDE SEQUENCE</scope>
    <source>
        <strain evidence="2">SI1</strain>
    </source>
</reference>
<sequence length="208" mass="23495">MINSTDLFFVSFLFLGVASATAQEAPLSAPPSDNSTGIAGHTEGQTIAGFSVDKSFERFGVVYGMKAADKELPICQTSVAIYLDKFIQSVPELEQKDILSGDFLPNAYNHKYNLMVEFSLKFIQTLIPKAFALKPPANLCSFSSGFIWQRDGKKHTLKLLSFSIDRNTYNHIDWDKINYTDIPSVSLNYYIPPIYYDEMTRENQGFWK</sequence>
<protein>
    <submittedName>
        <fullName evidence="2">Uncharacterized protein</fullName>
    </submittedName>
</protein>
<evidence type="ECO:0000313" key="3">
    <source>
        <dbReference type="Proteomes" id="UP001202887"/>
    </source>
</evidence>
<comment type="caution">
    <text evidence="2">The sequence shown here is derived from an EMBL/GenBank/DDBJ whole genome shotgun (WGS) entry which is preliminary data.</text>
</comment>
<dbReference type="RefSeq" id="WP_247066034.1">
    <property type="nucleotide sequence ID" value="NZ_CP094848.1"/>
</dbReference>
<evidence type="ECO:0000313" key="2">
    <source>
        <dbReference type="EMBL" id="MCJ8352724.1"/>
    </source>
</evidence>
<dbReference type="AlphaFoldDB" id="A0AAW5EM52"/>
<feature type="chain" id="PRO_5043744898" evidence="1">
    <location>
        <begin position="23"/>
        <end position="208"/>
    </location>
</feature>
<feature type="signal peptide" evidence="1">
    <location>
        <begin position="1"/>
        <end position="22"/>
    </location>
</feature>
<gene>
    <name evidence="2" type="ORF">K1W68_01710</name>
</gene>
<name>A0AAW5EM52_NOVHA</name>
<organism evidence="2 3">
    <name type="scientific">Novacetimonas hansenii</name>
    <name type="common">Komagataeibacter hansenii</name>
    <dbReference type="NCBI Taxonomy" id="436"/>
    <lineage>
        <taxon>Bacteria</taxon>
        <taxon>Pseudomonadati</taxon>
        <taxon>Pseudomonadota</taxon>
        <taxon>Alphaproteobacteria</taxon>
        <taxon>Acetobacterales</taxon>
        <taxon>Acetobacteraceae</taxon>
        <taxon>Novacetimonas</taxon>
    </lineage>
</organism>
<accession>A0AAW5EM52</accession>